<organism evidence="18">
    <name type="scientific">Vibrio nigripulchritudo</name>
    <dbReference type="NCBI Taxonomy" id="28173"/>
    <lineage>
        <taxon>Bacteria</taxon>
        <taxon>Pseudomonadati</taxon>
        <taxon>Pseudomonadota</taxon>
        <taxon>Gammaproteobacteria</taxon>
        <taxon>Vibrionales</taxon>
        <taxon>Vibrionaceae</taxon>
        <taxon>Vibrio</taxon>
    </lineage>
</organism>
<dbReference type="CDD" id="cd00082">
    <property type="entry name" value="HisKA"/>
    <property type="match status" value="1"/>
</dbReference>
<keyword evidence="7" id="KW-0547">Nucleotide-binding</keyword>
<keyword evidence="10" id="KW-0067">ATP-binding</keyword>
<name>A0A9P1JLZ7_9VIBR</name>
<keyword evidence="4 14" id="KW-0597">Phosphoprotein</keyword>
<evidence type="ECO:0000256" key="3">
    <source>
        <dbReference type="ARBA" id="ARBA00012438"/>
    </source>
</evidence>
<evidence type="ECO:0000256" key="13">
    <source>
        <dbReference type="ARBA" id="ARBA00023136"/>
    </source>
</evidence>
<dbReference type="Gene3D" id="1.10.287.130">
    <property type="match status" value="1"/>
</dbReference>
<dbReference type="GO" id="GO:0016020">
    <property type="term" value="C:membrane"/>
    <property type="evidence" value="ECO:0007669"/>
    <property type="project" value="UniProtKB-SubCell"/>
</dbReference>
<evidence type="ECO:0000256" key="10">
    <source>
        <dbReference type="ARBA" id="ARBA00022840"/>
    </source>
</evidence>
<dbReference type="GO" id="GO:0000155">
    <property type="term" value="F:phosphorelay sensor kinase activity"/>
    <property type="evidence" value="ECO:0007669"/>
    <property type="project" value="InterPro"/>
</dbReference>
<dbReference type="PANTHER" id="PTHR43047">
    <property type="entry name" value="TWO-COMPONENT HISTIDINE PROTEIN KINASE"/>
    <property type="match status" value="1"/>
</dbReference>
<dbReference type="Gene3D" id="3.30.565.10">
    <property type="entry name" value="Histidine kinase-like ATPase, C-terminal domain"/>
    <property type="match status" value="1"/>
</dbReference>
<dbReference type="PROSITE" id="PS50113">
    <property type="entry name" value="PAC"/>
    <property type="match status" value="1"/>
</dbReference>
<reference evidence="18" key="1">
    <citation type="submission" date="2010-02" db="EMBL/GenBank/DDBJ databases">
        <authorList>
            <person name="Genoscope - CEA"/>
        </authorList>
    </citation>
    <scope>NUCLEOTIDE SEQUENCE</scope>
    <source>
        <plasmid evidence="18">VIBNI_pA</plasmid>
    </source>
</reference>
<evidence type="ECO:0000256" key="2">
    <source>
        <dbReference type="ARBA" id="ARBA00004370"/>
    </source>
</evidence>
<dbReference type="GO" id="GO:0016787">
    <property type="term" value="F:hydrolase activity"/>
    <property type="evidence" value="ECO:0007669"/>
    <property type="project" value="UniProtKB-KW"/>
</dbReference>
<evidence type="ECO:0000259" key="17">
    <source>
        <dbReference type="PROSITE" id="PS50113"/>
    </source>
</evidence>
<evidence type="ECO:0000256" key="8">
    <source>
        <dbReference type="ARBA" id="ARBA00022777"/>
    </source>
</evidence>
<keyword evidence="11" id="KW-1133">Transmembrane helix</keyword>
<feature type="domain" description="Histidine kinase" evidence="15">
    <location>
        <begin position="333"/>
        <end position="550"/>
    </location>
</feature>
<dbReference type="InterPro" id="IPR001789">
    <property type="entry name" value="Sig_transdc_resp-reg_receiver"/>
</dbReference>
<dbReference type="SUPFAM" id="SSF55874">
    <property type="entry name" value="ATPase domain of HSP90 chaperone/DNA topoisomerase II/histidine kinase"/>
    <property type="match status" value="1"/>
</dbReference>
<comment type="subcellular location">
    <subcellularLocation>
        <location evidence="2">Membrane</location>
    </subcellularLocation>
</comment>
<evidence type="ECO:0000256" key="12">
    <source>
        <dbReference type="ARBA" id="ARBA00023012"/>
    </source>
</evidence>
<dbReference type="PRINTS" id="PR00344">
    <property type="entry name" value="BCTRLSENSOR"/>
</dbReference>
<dbReference type="PANTHER" id="PTHR43047:SF64">
    <property type="entry name" value="HISTIDINE KINASE CONTAINING CHEY-HOMOLOGOUS RECEIVER DOMAIN AND PAS DOMAIN-RELATED"/>
    <property type="match status" value="1"/>
</dbReference>
<dbReference type="PROSITE" id="PS50109">
    <property type="entry name" value="HIS_KIN"/>
    <property type="match status" value="1"/>
</dbReference>
<dbReference type="PROSITE" id="PS50110">
    <property type="entry name" value="RESPONSE_REGULATORY"/>
    <property type="match status" value="1"/>
</dbReference>
<evidence type="ECO:0000259" key="16">
    <source>
        <dbReference type="PROSITE" id="PS50110"/>
    </source>
</evidence>
<proteinExistence type="predicted"/>
<keyword evidence="6" id="KW-0812">Transmembrane</keyword>
<keyword evidence="9" id="KW-0378">Hydrolase</keyword>
<dbReference type="CDD" id="cd17546">
    <property type="entry name" value="REC_hyHK_CKI1_RcsC-like"/>
    <property type="match status" value="1"/>
</dbReference>
<dbReference type="EC" id="2.7.13.3" evidence="3"/>
<evidence type="ECO:0000256" key="4">
    <source>
        <dbReference type="ARBA" id="ARBA00022553"/>
    </source>
</evidence>
<keyword evidence="5" id="KW-0808">Transferase</keyword>
<keyword evidence="12" id="KW-0902">Two-component regulatory system</keyword>
<dbReference type="InterPro" id="IPR035965">
    <property type="entry name" value="PAS-like_dom_sf"/>
</dbReference>
<evidence type="ECO:0000256" key="5">
    <source>
        <dbReference type="ARBA" id="ARBA00022679"/>
    </source>
</evidence>
<evidence type="ECO:0000256" key="6">
    <source>
        <dbReference type="ARBA" id="ARBA00022692"/>
    </source>
</evidence>
<dbReference type="AlphaFoldDB" id="A0A9P1JLZ7"/>
<dbReference type="GO" id="GO:0005524">
    <property type="term" value="F:ATP binding"/>
    <property type="evidence" value="ECO:0007669"/>
    <property type="project" value="UniProtKB-KW"/>
</dbReference>
<dbReference type="InterPro" id="IPR004358">
    <property type="entry name" value="Sig_transdc_His_kin-like_C"/>
</dbReference>
<dbReference type="InterPro" id="IPR003661">
    <property type="entry name" value="HisK_dim/P_dom"/>
</dbReference>
<dbReference type="InterPro" id="IPR036097">
    <property type="entry name" value="HisK_dim/P_sf"/>
</dbReference>
<gene>
    <name evidence="18" type="ORF">VIBNI_0217</name>
</gene>
<dbReference type="InterPro" id="IPR011006">
    <property type="entry name" value="CheY-like_superfamily"/>
</dbReference>
<dbReference type="FunFam" id="1.10.287.130:FF:000004">
    <property type="entry name" value="Ethylene receptor 1"/>
    <property type="match status" value="1"/>
</dbReference>
<accession>A0A9P1JLZ7</accession>
<dbReference type="CDD" id="cd16922">
    <property type="entry name" value="HATPase_EvgS-ArcB-TorS-like"/>
    <property type="match status" value="1"/>
</dbReference>
<dbReference type="InterPro" id="IPR000700">
    <property type="entry name" value="PAS-assoc_C"/>
</dbReference>
<comment type="catalytic activity">
    <reaction evidence="1">
        <text>ATP + protein L-histidine = ADP + protein N-phospho-L-histidine.</text>
        <dbReference type="EC" id="2.7.13.3"/>
    </reaction>
</comment>
<dbReference type="InterPro" id="IPR036890">
    <property type="entry name" value="HATPase_C_sf"/>
</dbReference>
<dbReference type="SMART" id="SM00388">
    <property type="entry name" value="HisKA"/>
    <property type="match status" value="1"/>
</dbReference>
<evidence type="ECO:0000256" key="11">
    <source>
        <dbReference type="ARBA" id="ARBA00022989"/>
    </source>
</evidence>
<dbReference type="Gene3D" id="3.40.50.2300">
    <property type="match status" value="1"/>
</dbReference>
<dbReference type="SMART" id="SM00448">
    <property type="entry name" value="REC"/>
    <property type="match status" value="1"/>
</dbReference>
<dbReference type="Pfam" id="PF02518">
    <property type="entry name" value="HATPase_c"/>
    <property type="match status" value="1"/>
</dbReference>
<dbReference type="SUPFAM" id="SSF47384">
    <property type="entry name" value="Homodimeric domain of signal transducing histidine kinase"/>
    <property type="match status" value="1"/>
</dbReference>
<dbReference type="Gene3D" id="3.30.450.20">
    <property type="entry name" value="PAS domain"/>
    <property type="match status" value="1"/>
</dbReference>
<dbReference type="FunFam" id="3.30.565.10:FF:000010">
    <property type="entry name" value="Sensor histidine kinase RcsC"/>
    <property type="match status" value="1"/>
</dbReference>
<sequence length="688" mass="76364">MNAFEDEPLREALLALQKSKAKEQKLLDENRAILASLSSMTGASNKQQIFNGLLTALRKYINFKDAIVLSRSIGENTFQTLLSTNEGFCNLEWQPDEKLNRAMLGESIIIYKPESMPQFNRFDAILQGQVKSVLMTGVESEASQSVILFIGTRKGQFELPCKEILAGLIPLIERAVIDIDYKEKLQSLVATRTSELRQNRERFRDFVNSVGDCLWETDSSYRINYVSEVSSEKASFYGKKIQTILEGESVCHQLVIAMDARQPIRDLEWRYNADKGIWLSISGAPFYDLDGRFLGYRGTVKDISQSKLRYLELKRARSEAEKANQAKSQFLATMSHEIRTPLNAILGLIDVLLSKCTDKNNTDVLRMMESSAELLLAIISDVLDLSKIESGRVELSVKSVNVRDVVSGNLQHYQLVANEKGLKLSLDLADDIPHQIHTDATRLSQILFNLVGNAVKFTEAGEIRVKVIRQPGQTLVIRVTDTGLGIDESVLEKVFKPFIQADGSITRRFGGSGLGLAISKQLAKLLGGDITVKSQRHQGSEFTLTLPIIHSATGSVGHASSEKPLRNSKKFNILVAEDSPANQMVIKLMLTSLGHSVDIVENGLMALDFVSAHQDELDVIFMDISMPKMDGLAATKALRQQGVGLPIIALTAHALNTDREQCFAAGMDKFVTKPIRAKDLQDVLLAYQ</sequence>
<dbReference type="InterPro" id="IPR005467">
    <property type="entry name" value="His_kinase_dom"/>
</dbReference>
<feature type="domain" description="PAC" evidence="17">
    <location>
        <begin position="265"/>
        <end position="315"/>
    </location>
</feature>
<dbReference type="SMART" id="SM00387">
    <property type="entry name" value="HATPase_c"/>
    <property type="match status" value="1"/>
</dbReference>
<dbReference type="SUPFAM" id="SSF52172">
    <property type="entry name" value="CheY-like"/>
    <property type="match status" value="1"/>
</dbReference>
<keyword evidence="18" id="KW-0614">Plasmid</keyword>
<evidence type="ECO:0000259" key="15">
    <source>
        <dbReference type="PROSITE" id="PS50109"/>
    </source>
</evidence>
<evidence type="ECO:0000256" key="14">
    <source>
        <dbReference type="PROSITE-ProRule" id="PRU00169"/>
    </source>
</evidence>
<keyword evidence="8" id="KW-0418">Kinase</keyword>
<feature type="domain" description="Response regulatory" evidence="16">
    <location>
        <begin position="572"/>
        <end position="688"/>
    </location>
</feature>
<dbReference type="EMBL" id="FP893246">
    <property type="protein sequence ID" value="CBJ93233.1"/>
    <property type="molecule type" value="Genomic_DNA"/>
</dbReference>
<evidence type="ECO:0000256" key="1">
    <source>
        <dbReference type="ARBA" id="ARBA00000085"/>
    </source>
</evidence>
<keyword evidence="13" id="KW-0472">Membrane</keyword>
<geneLocation type="plasmid" evidence="18">
    <name>VIBNI_pA</name>
</geneLocation>
<dbReference type="InterPro" id="IPR003594">
    <property type="entry name" value="HATPase_dom"/>
</dbReference>
<evidence type="ECO:0000256" key="9">
    <source>
        <dbReference type="ARBA" id="ARBA00022801"/>
    </source>
</evidence>
<protein>
    <recommendedName>
        <fullName evidence="3">histidine kinase</fullName>
        <ecNumber evidence="3">2.7.13.3</ecNumber>
    </recommendedName>
</protein>
<feature type="modified residue" description="4-aspartylphosphate" evidence="14">
    <location>
        <position position="623"/>
    </location>
</feature>
<dbReference type="Pfam" id="PF00512">
    <property type="entry name" value="HisKA"/>
    <property type="match status" value="1"/>
</dbReference>
<evidence type="ECO:0000313" key="18">
    <source>
        <dbReference type="EMBL" id="CBJ93233.1"/>
    </source>
</evidence>
<dbReference type="Pfam" id="PF00072">
    <property type="entry name" value="Response_reg"/>
    <property type="match status" value="1"/>
</dbReference>
<dbReference type="SUPFAM" id="SSF55785">
    <property type="entry name" value="PYP-like sensor domain (PAS domain)"/>
    <property type="match status" value="1"/>
</dbReference>
<evidence type="ECO:0000256" key="7">
    <source>
        <dbReference type="ARBA" id="ARBA00022741"/>
    </source>
</evidence>